<proteinExistence type="predicted"/>
<dbReference type="OrthoDB" id="432553at2759"/>
<feature type="transmembrane region" description="Helical" evidence="1">
    <location>
        <begin position="224"/>
        <end position="242"/>
    </location>
</feature>
<reference evidence="2" key="1">
    <citation type="submission" date="2021-02" db="EMBL/GenBank/DDBJ databases">
        <authorList>
            <person name="Dougan E. K."/>
            <person name="Rhodes N."/>
            <person name="Thang M."/>
            <person name="Chan C."/>
        </authorList>
    </citation>
    <scope>NUCLEOTIDE SEQUENCE</scope>
</reference>
<keyword evidence="3" id="KW-1185">Reference proteome</keyword>
<feature type="transmembrane region" description="Helical" evidence="1">
    <location>
        <begin position="365"/>
        <end position="383"/>
    </location>
</feature>
<dbReference type="AlphaFoldDB" id="A0A812P2L2"/>
<dbReference type="EMBL" id="CAJNIZ010012492">
    <property type="protein sequence ID" value="CAE7334767.1"/>
    <property type="molecule type" value="Genomic_DNA"/>
</dbReference>
<feature type="transmembrane region" description="Helical" evidence="1">
    <location>
        <begin position="122"/>
        <end position="141"/>
    </location>
</feature>
<feature type="transmembrane region" description="Helical" evidence="1">
    <location>
        <begin position="395"/>
        <end position="414"/>
    </location>
</feature>
<sequence>MKHPHGLLCQVFISHAWAEGIFELDDLVRRGWPRLQFLHSLYCCLLANPQNSDISALLNVPPMESPFAKAMQAASHVLVIPNKSIGIYTRLWCVYEAYLGTRWNKTCIMPARPHTATQCGTITRTAVAPIAAGLLLGLLWWALLSREEVRDGFFLMVTTTMLACASGTGLCFLASIILKLCGCEWQRHYRSVRMGHALLLFLCTVSLFPWLRFKPTFSHAFDHFQHYFLPIVLCLFNLLRVAQLNQHQLELKELSRQASHLECTTVADATCSDPLDEQRIRAAILGFEDDIDITIRVLMQAGAYNDWLRSAYEAGVDIRGFGTSDLIVKTSLAASMWALAALHSLGLRSCAGPCRSTDKAWMDVSVGLCAAVAIILPATAFVLERYGPERAVFAVRVWTMSAMIALGAPVFVGIEDHLSLVTALHHSTQLPEECPAPLLRSMVMWFRPATALLATGVAVLGPAKACRV</sequence>
<feature type="transmembrane region" description="Helical" evidence="1">
    <location>
        <begin position="153"/>
        <end position="182"/>
    </location>
</feature>
<dbReference type="Proteomes" id="UP000649617">
    <property type="component" value="Unassembled WGS sequence"/>
</dbReference>
<keyword evidence="1" id="KW-1133">Transmembrane helix</keyword>
<gene>
    <name evidence="2" type="ORF">SPIL2461_LOCUS7823</name>
</gene>
<accession>A0A812P2L2</accession>
<evidence type="ECO:0000256" key="1">
    <source>
        <dbReference type="SAM" id="Phobius"/>
    </source>
</evidence>
<protein>
    <submittedName>
        <fullName evidence="2">Uncharacterized protein</fullName>
    </submittedName>
</protein>
<evidence type="ECO:0000313" key="3">
    <source>
        <dbReference type="Proteomes" id="UP000649617"/>
    </source>
</evidence>
<evidence type="ECO:0000313" key="2">
    <source>
        <dbReference type="EMBL" id="CAE7334767.1"/>
    </source>
</evidence>
<keyword evidence="1" id="KW-0472">Membrane</keyword>
<comment type="caution">
    <text evidence="2">The sequence shown here is derived from an EMBL/GenBank/DDBJ whole genome shotgun (WGS) entry which is preliminary data.</text>
</comment>
<keyword evidence="1" id="KW-0812">Transmembrane</keyword>
<organism evidence="2 3">
    <name type="scientific">Symbiodinium pilosum</name>
    <name type="common">Dinoflagellate</name>
    <dbReference type="NCBI Taxonomy" id="2952"/>
    <lineage>
        <taxon>Eukaryota</taxon>
        <taxon>Sar</taxon>
        <taxon>Alveolata</taxon>
        <taxon>Dinophyceae</taxon>
        <taxon>Suessiales</taxon>
        <taxon>Symbiodiniaceae</taxon>
        <taxon>Symbiodinium</taxon>
    </lineage>
</organism>
<name>A0A812P2L2_SYMPI</name>
<feature type="transmembrane region" description="Helical" evidence="1">
    <location>
        <begin position="194"/>
        <end position="212"/>
    </location>
</feature>